<organism evidence="1 2">
    <name type="scientific">Kuenenia stuttgartiensis</name>
    <dbReference type="NCBI Taxonomy" id="174633"/>
    <lineage>
        <taxon>Bacteria</taxon>
        <taxon>Pseudomonadati</taxon>
        <taxon>Planctomycetota</taxon>
        <taxon>Candidatus Brocadiia</taxon>
        <taxon>Candidatus Brocadiales</taxon>
        <taxon>Candidatus Brocadiaceae</taxon>
        <taxon>Candidatus Kuenenia</taxon>
    </lineage>
</organism>
<dbReference type="Proteomes" id="UP000501926">
    <property type="component" value="Chromosome"/>
</dbReference>
<reference evidence="1 2" key="1">
    <citation type="submission" date="2020-02" db="EMBL/GenBank/DDBJ databases">
        <title>Newly sequenced genome of strain CSTR1 showed variability in Candidatus Kuenenia stuttgartiensis genomes.</title>
        <authorList>
            <person name="Ding C."/>
            <person name="Adrian L."/>
        </authorList>
    </citation>
    <scope>NUCLEOTIDE SEQUENCE [LARGE SCALE GENOMIC DNA]</scope>
    <source>
        <strain evidence="1 2">CSTR1</strain>
    </source>
</reference>
<gene>
    <name evidence="1" type="ORF">KsCSTR_33450</name>
</gene>
<dbReference type="EMBL" id="CP049055">
    <property type="protein sequence ID" value="QII12724.1"/>
    <property type="molecule type" value="Genomic_DNA"/>
</dbReference>
<accession>A0A6G7GTP3</accession>
<protein>
    <submittedName>
        <fullName evidence="1">Uncharacterized protein</fullName>
    </submittedName>
</protein>
<dbReference type="AlphaFoldDB" id="A0A6G7GTP3"/>
<proteinExistence type="predicted"/>
<sequence length="38" mass="4475">MAMIIEACAKERHSEKIQIQLKEFSNYMETLKVVYGKN</sequence>
<evidence type="ECO:0000313" key="1">
    <source>
        <dbReference type="EMBL" id="QII12724.1"/>
    </source>
</evidence>
<evidence type="ECO:0000313" key="2">
    <source>
        <dbReference type="Proteomes" id="UP000501926"/>
    </source>
</evidence>
<name>A0A6G7GTP3_KUEST</name>